<sequence length="71" mass="7910">MLPMAPSFHPILQVPPLLNYQNHITIGVHRSASRSYVVACRVMTSALQPVAWVCILGIRSRAEENSNRVPD</sequence>
<evidence type="ECO:0000313" key="2">
    <source>
        <dbReference type="Proteomes" id="UP001497516"/>
    </source>
</evidence>
<evidence type="ECO:0000313" key="1">
    <source>
        <dbReference type="EMBL" id="CAL1362827.1"/>
    </source>
</evidence>
<protein>
    <submittedName>
        <fullName evidence="1">Uncharacterized protein</fullName>
    </submittedName>
</protein>
<reference evidence="1 2" key="1">
    <citation type="submission" date="2024-04" db="EMBL/GenBank/DDBJ databases">
        <authorList>
            <person name="Fracassetti M."/>
        </authorList>
    </citation>
    <scope>NUCLEOTIDE SEQUENCE [LARGE SCALE GENOMIC DNA]</scope>
</reference>
<proteinExistence type="predicted"/>
<gene>
    <name evidence="1" type="ORF">LTRI10_LOCUS9641</name>
</gene>
<name>A0AAV2D2G1_9ROSI</name>
<organism evidence="1 2">
    <name type="scientific">Linum trigynum</name>
    <dbReference type="NCBI Taxonomy" id="586398"/>
    <lineage>
        <taxon>Eukaryota</taxon>
        <taxon>Viridiplantae</taxon>
        <taxon>Streptophyta</taxon>
        <taxon>Embryophyta</taxon>
        <taxon>Tracheophyta</taxon>
        <taxon>Spermatophyta</taxon>
        <taxon>Magnoliopsida</taxon>
        <taxon>eudicotyledons</taxon>
        <taxon>Gunneridae</taxon>
        <taxon>Pentapetalae</taxon>
        <taxon>rosids</taxon>
        <taxon>fabids</taxon>
        <taxon>Malpighiales</taxon>
        <taxon>Linaceae</taxon>
        <taxon>Linum</taxon>
    </lineage>
</organism>
<dbReference type="Proteomes" id="UP001497516">
    <property type="component" value="Chromosome 10"/>
</dbReference>
<dbReference type="AlphaFoldDB" id="A0AAV2D2G1"/>
<keyword evidence="2" id="KW-1185">Reference proteome</keyword>
<dbReference type="EMBL" id="OZ034814">
    <property type="protein sequence ID" value="CAL1362827.1"/>
    <property type="molecule type" value="Genomic_DNA"/>
</dbReference>
<accession>A0AAV2D2G1</accession>